<comment type="subcellular location">
    <subcellularLocation>
        <location evidence="1">Secreted</location>
    </subcellularLocation>
</comment>
<evidence type="ECO:0000256" key="1">
    <source>
        <dbReference type="ARBA" id="ARBA00004613"/>
    </source>
</evidence>
<name>A0A1I8PQU0_STOCA</name>
<keyword evidence="5" id="KW-1185">Reference proteome</keyword>
<dbReference type="InterPro" id="IPR029277">
    <property type="entry name" value="SVWC_dom"/>
</dbReference>
<dbReference type="Pfam" id="PF15430">
    <property type="entry name" value="SVWC"/>
    <property type="match status" value="1"/>
</dbReference>
<accession>A0A1I8PQU0</accession>
<dbReference type="EnsemblMetazoa" id="SCAU010254-RC">
    <property type="protein sequence ID" value="SCAU010254-PC"/>
    <property type="gene ID" value="SCAU010254"/>
</dbReference>
<dbReference type="Proteomes" id="UP000095300">
    <property type="component" value="Unassembled WGS sequence"/>
</dbReference>
<dbReference type="GO" id="GO:0005576">
    <property type="term" value="C:extracellular region"/>
    <property type="evidence" value="ECO:0007669"/>
    <property type="project" value="UniProtKB-SubCell"/>
</dbReference>
<protein>
    <recommendedName>
        <fullName evidence="3">Single domain-containing protein</fullName>
    </recommendedName>
</protein>
<dbReference type="AlphaFoldDB" id="A0A1I8PQU0"/>
<evidence type="ECO:0000313" key="4">
    <source>
        <dbReference type="EnsemblMetazoa" id="SCAU010254-PC"/>
    </source>
</evidence>
<gene>
    <name evidence="4" type="primary">106084140</name>
</gene>
<organism evidence="4 5">
    <name type="scientific">Stomoxys calcitrans</name>
    <name type="common">Stable fly</name>
    <name type="synonym">Conops calcitrans</name>
    <dbReference type="NCBI Taxonomy" id="35570"/>
    <lineage>
        <taxon>Eukaryota</taxon>
        <taxon>Metazoa</taxon>
        <taxon>Ecdysozoa</taxon>
        <taxon>Arthropoda</taxon>
        <taxon>Hexapoda</taxon>
        <taxon>Insecta</taxon>
        <taxon>Pterygota</taxon>
        <taxon>Neoptera</taxon>
        <taxon>Endopterygota</taxon>
        <taxon>Diptera</taxon>
        <taxon>Brachycera</taxon>
        <taxon>Muscomorpha</taxon>
        <taxon>Muscoidea</taxon>
        <taxon>Muscidae</taxon>
        <taxon>Stomoxys</taxon>
    </lineage>
</organism>
<evidence type="ECO:0000313" key="5">
    <source>
        <dbReference type="Proteomes" id="UP000095300"/>
    </source>
</evidence>
<feature type="domain" description="Single" evidence="3">
    <location>
        <begin position="62"/>
        <end position="130"/>
    </location>
</feature>
<dbReference type="VEuPathDB" id="VectorBase:SCAU010254"/>
<dbReference type="OrthoDB" id="7390288at2759"/>
<reference evidence="4" key="1">
    <citation type="submission" date="2020-05" db="UniProtKB">
        <authorList>
            <consortium name="EnsemblMetazoa"/>
        </authorList>
    </citation>
    <scope>IDENTIFICATION</scope>
    <source>
        <strain evidence="4">USDA</strain>
    </source>
</reference>
<dbReference type="SMART" id="SM01318">
    <property type="entry name" value="SVWC"/>
    <property type="match status" value="1"/>
</dbReference>
<dbReference type="KEGG" id="scac:106084140"/>
<sequence>MLRLRPIKGKFSTRLCRNLITKMFQLQNISGALFVLMVLGAEACFTTQYLGNSIHPTLKDHCFHEDFNLTIPVEMTIYPTNIEFKCFKVHCRSDFVLEMKHCDRYPNYCTESSSFDYTKPYPDCCPKVECPQNLV</sequence>
<keyword evidence="2" id="KW-0964">Secreted</keyword>
<evidence type="ECO:0000259" key="3">
    <source>
        <dbReference type="SMART" id="SM01318"/>
    </source>
</evidence>
<proteinExistence type="predicted"/>
<evidence type="ECO:0000256" key="2">
    <source>
        <dbReference type="ARBA" id="ARBA00022525"/>
    </source>
</evidence>